<evidence type="ECO:0000256" key="2">
    <source>
        <dbReference type="ARBA" id="ARBA00023125"/>
    </source>
</evidence>
<organism evidence="5 6">
    <name type="scientific">Streptodolium elevatio</name>
    <dbReference type="NCBI Taxonomy" id="3157996"/>
    <lineage>
        <taxon>Bacteria</taxon>
        <taxon>Bacillati</taxon>
        <taxon>Actinomycetota</taxon>
        <taxon>Actinomycetes</taxon>
        <taxon>Kitasatosporales</taxon>
        <taxon>Streptomycetaceae</taxon>
        <taxon>Streptodolium</taxon>
    </lineage>
</organism>
<dbReference type="EMBL" id="JBEZFP010000025">
    <property type="protein sequence ID" value="MEU8134374.1"/>
    <property type="molecule type" value="Genomic_DNA"/>
</dbReference>
<evidence type="ECO:0000313" key="6">
    <source>
        <dbReference type="Proteomes" id="UP001551482"/>
    </source>
</evidence>
<dbReference type="PANTHER" id="PTHR33204">
    <property type="entry name" value="TRANSCRIPTIONAL REGULATOR, MARR FAMILY"/>
    <property type="match status" value="1"/>
</dbReference>
<keyword evidence="6" id="KW-1185">Reference proteome</keyword>
<evidence type="ECO:0000256" key="1">
    <source>
        <dbReference type="ARBA" id="ARBA00023015"/>
    </source>
</evidence>
<dbReference type="PANTHER" id="PTHR33204:SF18">
    <property type="entry name" value="TRANSCRIPTIONAL REGULATORY PROTEIN"/>
    <property type="match status" value="1"/>
</dbReference>
<proteinExistence type="predicted"/>
<dbReference type="PROSITE" id="PS51118">
    <property type="entry name" value="HTH_HXLR"/>
    <property type="match status" value="1"/>
</dbReference>
<dbReference type="Gene3D" id="1.10.10.10">
    <property type="entry name" value="Winged helix-like DNA-binding domain superfamily/Winged helix DNA-binding domain"/>
    <property type="match status" value="1"/>
</dbReference>
<dbReference type="Pfam" id="PF01638">
    <property type="entry name" value="HxlR"/>
    <property type="match status" value="1"/>
</dbReference>
<dbReference type="InterPro" id="IPR036388">
    <property type="entry name" value="WH-like_DNA-bd_sf"/>
</dbReference>
<name>A0ABV3DHI4_9ACTN</name>
<sequence>MRAGPRSGCPINAAVEALGDRWSLIVLRDIMFGGLRHFRELLANSKEGIASNILSSRLKALVAGGLLTQEEAGRGRRATYSLTEAGIETVPIMAALGSWGLRHRDTTPELRVRAQLMEDGGPALWADFMDELREIHLGIPRPHPDRPRATDRLREAYERAVAEGGAAVAS</sequence>
<protein>
    <submittedName>
        <fullName evidence="5">Helix-turn-helix domain-containing protein</fullName>
    </submittedName>
</protein>
<accession>A0ABV3DHI4</accession>
<evidence type="ECO:0000259" key="4">
    <source>
        <dbReference type="PROSITE" id="PS51118"/>
    </source>
</evidence>
<dbReference type="InterPro" id="IPR002577">
    <property type="entry name" value="HTH_HxlR"/>
</dbReference>
<gene>
    <name evidence="5" type="ORF">AB0C36_12780</name>
</gene>
<dbReference type="RefSeq" id="WP_358352972.1">
    <property type="nucleotide sequence ID" value="NZ_JBEZFP010000025.1"/>
</dbReference>
<evidence type="ECO:0000313" key="5">
    <source>
        <dbReference type="EMBL" id="MEU8134374.1"/>
    </source>
</evidence>
<dbReference type="Proteomes" id="UP001551482">
    <property type="component" value="Unassembled WGS sequence"/>
</dbReference>
<feature type="domain" description="HTH hxlR-type" evidence="4">
    <location>
        <begin position="9"/>
        <end position="108"/>
    </location>
</feature>
<dbReference type="InterPro" id="IPR036390">
    <property type="entry name" value="WH_DNA-bd_sf"/>
</dbReference>
<dbReference type="SUPFAM" id="SSF46785">
    <property type="entry name" value="Winged helix' DNA-binding domain"/>
    <property type="match status" value="1"/>
</dbReference>
<keyword evidence="1" id="KW-0805">Transcription regulation</keyword>
<comment type="caution">
    <text evidence="5">The sequence shown here is derived from an EMBL/GenBank/DDBJ whole genome shotgun (WGS) entry which is preliminary data.</text>
</comment>
<keyword evidence="2" id="KW-0238">DNA-binding</keyword>
<keyword evidence="3" id="KW-0804">Transcription</keyword>
<reference evidence="5 6" key="1">
    <citation type="submission" date="2024-06" db="EMBL/GenBank/DDBJ databases">
        <title>The Natural Products Discovery Center: Release of the First 8490 Sequenced Strains for Exploring Actinobacteria Biosynthetic Diversity.</title>
        <authorList>
            <person name="Kalkreuter E."/>
            <person name="Kautsar S.A."/>
            <person name="Yang D."/>
            <person name="Bader C.D."/>
            <person name="Teijaro C.N."/>
            <person name="Fluegel L."/>
            <person name="Davis C.M."/>
            <person name="Simpson J.R."/>
            <person name="Lauterbach L."/>
            <person name="Steele A.D."/>
            <person name="Gui C."/>
            <person name="Meng S."/>
            <person name="Li G."/>
            <person name="Viehrig K."/>
            <person name="Ye F."/>
            <person name="Su P."/>
            <person name="Kiefer A.F."/>
            <person name="Nichols A."/>
            <person name="Cepeda A.J."/>
            <person name="Yan W."/>
            <person name="Fan B."/>
            <person name="Jiang Y."/>
            <person name="Adhikari A."/>
            <person name="Zheng C.-J."/>
            <person name="Schuster L."/>
            <person name="Cowan T.M."/>
            <person name="Smanski M.J."/>
            <person name="Chevrette M.G."/>
            <person name="De Carvalho L.P.S."/>
            <person name="Shen B."/>
        </authorList>
    </citation>
    <scope>NUCLEOTIDE SEQUENCE [LARGE SCALE GENOMIC DNA]</scope>
    <source>
        <strain evidence="5 6">NPDC048946</strain>
    </source>
</reference>
<evidence type="ECO:0000256" key="3">
    <source>
        <dbReference type="ARBA" id="ARBA00023163"/>
    </source>
</evidence>